<organism evidence="1 2">
    <name type="scientific">Mycena pura</name>
    <dbReference type="NCBI Taxonomy" id="153505"/>
    <lineage>
        <taxon>Eukaryota</taxon>
        <taxon>Fungi</taxon>
        <taxon>Dikarya</taxon>
        <taxon>Basidiomycota</taxon>
        <taxon>Agaricomycotina</taxon>
        <taxon>Agaricomycetes</taxon>
        <taxon>Agaricomycetidae</taxon>
        <taxon>Agaricales</taxon>
        <taxon>Marasmiineae</taxon>
        <taxon>Mycenaceae</taxon>
        <taxon>Mycena</taxon>
    </lineage>
</organism>
<name>A0AAD6YDP9_9AGAR</name>
<evidence type="ECO:0000313" key="1">
    <source>
        <dbReference type="EMBL" id="KAJ7210862.1"/>
    </source>
</evidence>
<keyword evidence="2" id="KW-1185">Reference proteome</keyword>
<protein>
    <recommendedName>
        <fullName evidence="3">F-box domain-containing protein</fullName>
    </recommendedName>
</protein>
<reference evidence="1" key="1">
    <citation type="submission" date="2023-03" db="EMBL/GenBank/DDBJ databases">
        <title>Massive genome expansion in bonnet fungi (Mycena s.s.) driven by repeated elements and novel gene families across ecological guilds.</title>
        <authorList>
            <consortium name="Lawrence Berkeley National Laboratory"/>
            <person name="Harder C.B."/>
            <person name="Miyauchi S."/>
            <person name="Viragh M."/>
            <person name="Kuo A."/>
            <person name="Thoen E."/>
            <person name="Andreopoulos B."/>
            <person name="Lu D."/>
            <person name="Skrede I."/>
            <person name="Drula E."/>
            <person name="Henrissat B."/>
            <person name="Morin E."/>
            <person name="Kohler A."/>
            <person name="Barry K."/>
            <person name="LaButti K."/>
            <person name="Morin E."/>
            <person name="Salamov A."/>
            <person name="Lipzen A."/>
            <person name="Mereny Z."/>
            <person name="Hegedus B."/>
            <person name="Baldrian P."/>
            <person name="Stursova M."/>
            <person name="Weitz H."/>
            <person name="Taylor A."/>
            <person name="Grigoriev I.V."/>
            <person name="Nagy L.G."/>
            <person name="Martin F."/>
            <person name="Kauserud H."/>
        </authorList>
    </citation>
    <scope>NUCLEOTIDE SEQUENCE</scope>
    <source>
        <strain evidence="1">9144</strain>
    </source>
</reference>
<dbReference type="EMBL" id="JARJCW010000027">
    <property type="protein sequence ID" value="KAJ7210862.1"/>
    <property type="molecule type" value="Genomic_DNA"/>
</dbReference>
<dbReference type="Gene3D" id="3.80.10.10">
    <property type="entry name" value="Ribonuclease Inhibitor"/>
    <property type="match status" value="1"/>
</dbReference>
<sequence>MSAFPPELEDLVIAHMQGDNDALASCALVSRSWLHISRPYLFGSVTLLDGTYEDFLRLKASPRCTFIPSIRTLSISRPQKGFSDMPFTKLITKLAGFPALTCLRVSYEHWIDLSPSSVATIVPVFHDITELDIQHSNFAAAQVIALIACLPRLEKVMIHFLADTRMHALPWLPVPPDPPDPPRNLQVVRLRQECTSGSPCIGILSRIAKAPLTVRVLGLGEISRKDLPAVGTHLRVLGPALCDLDLEFETHISASDIETDLAPHLACLTHITKLTAHIDVSDALYAGWYSPLTLLAALPSEPATLETLTIVLANYDLHLMDPELFDWGPLHAAARAHTRLRLLQFHVHTSYFSVDPVLAMKKIRKDVAPLFAATFSVEVEACDP</sequence>
<gene>
    <name evidence="1" type="ORF">GGX14DRAFT_565457</name>
</gene>
<accession>A0AAD6YDP9</accession>
<dbReference type="AlphaFoldDB" id="A0AAD6YDP9"/>
<evidence type="ECO:0000313" key="2">
    <source>
        <dbReference type="Proteomes" id="UP001219525"/>
    </source>
</evidence>
<proteinExistence type="predicted"/>
<evidence type="ECO:0008006" key="3">
    <source>
        <dbReference type="Google" id="ProtNLM"/>
    </source>
</evidence>
<dbReference type="SUPFAM" id="SSF52047">
    <property type="entry name" value="RNI-like"/>
    <property type="match status" value="1"/>
</dbReference>
<comment type="caution">
    <text evidence="1">The sequence shown here is derived from an EMBL/GenBank/DDBJ whole genome shotgun (WGS) entry which is preliminary data.</text>
</comment>
<dbReference type="Proteomes" id="UP001219525">
    <property type="component" value="Unassembled WGS sequence"/>
</dbReference>
<dbReference type="InterPro" id="IPR032675">
    <property type="entry name" value="LRR_dom_sf"/>
</dbReference>